<accession>A0A0K1Q1G8</accession>
<sequence length="208" mass="21486">MNSTLARTLSAAALVSSFALGAFVLGGCSLLPGPLGNLNARAGENPLKGQPLAWSDKPASVPFEGERACTTWPIQDELTVTATNEQICVKGKTYKLLGNAFGSPGKRSFSAQSDGSGESGLLAGMTTSIESSEPHKVGHCTSNNQGLEVWEQVIDSCVPNKDTSGKPALTMSSTFLQVGDARWKFRVPEGTTATTSAPAAPAAKASGK</sequence>
<proteinExistence type="predicted"/>
<reference evidence="1 2" key="1">
    <citation type="submission" date="2015-08" db="EMBL/GenBank/DDBJ databases">
        <authorList>
            <person name="Babu N.S."/>
            <person name="Beckwith C.J."/>
            <person name="Beseler K.G."/>
            <person name="Brison A."/>
            <person name="Carone J.V."/>
            <person name="Caskin T.P."/>
            <person name="Diamond M."/>
            <person name="Durham M.E."/>
            <person name="Foxe J.M."/>
            <person name="Go M."/>
            <person name="Henderson B.A."/>
            <person name="Jones I.B."/>
            <person name="McGettigan J.A."/>
            <person name="Micheletti S.J."/>
            <person name="Nasrallah M.E."/>
            <person name="Ortiz D."/>
            <person name="Piller C.R."/>
            <person name="Privatt S.R."/>
            <person name="Schneider S.L."/>
            <person name="Sharp S."/>
            <person name="Smith T.C."/>
            <person name="Stanton J.D."/>
            <person name="Ullery H.E."/>
            <person name="Wilson R.J."/>
            <person name="Serrano M.G."/>
            <person name="Buck G."/>
            <person name="Lee V."/>
            <person name="Wang Y."/>
            <person name="Carvalho R."/>
            <person name="Voegtly L."/>
            <person name="Shi R."/>
            <person name="Duckworth R."/>
            <person name="Johnson A."/>
            <person name="Loviza R."/>
            <person name="Walstead R."/>
            <person name="Shah Z."/>
            <person name="Kiflezghi M."/>
            <person name="Wade K."/>
            <person name="Ball S.L."/>
            <person name="Bradley K.W."/>
            <person name="Asai D.J."/>
            <person name="Bowman C.A."/>
            <person name="Russell D.A."/>
            <person name="Pope W.H."/>
            <person name="Jacobs-Sera D."/>
            <person name="Hendrix R.W."/>
            <person name="Hatfull G.F."/>
        </authorList>
    </citation>
    <scope>NUCLEOTIDE SEQUENCE [LARGE SCALE GENOMIC DNA]</scope>
    <source>
        <strain evidence="1 2">DSM 27648</strain>
    </source>
</reference>
<keyword evidence="2" id="KW-1185">Reference proteome</keyword>
<dbReference type="AlphaFoldDB" id="A0A0K1Q1G8"/>
<evidence type="ECO:0008006" key="3">
    <source>
        <dbReference type="Google" id="ProtNLM"/>
    </source>
</evidence>
<protein>
    <recommendedName>
        <fullName evidence="3">Lipoprotein</fullName>
    </recommendedName>
</protein>
<evidence type="ECO:0000313" key="1">
    <source>
        <dbReference type="EMBL" id="AKU99582.1"/>
    </source>
</evidence>
<dbReference type="Proteomes" id="UP000064967">
    <property type="component" value="Chromosome"/>
</dbReference>
<dbReference type="EMBL" id="CP012333">
    <property type="protein sequence ID" value="AKU99582.1"/>
    <property type="molecule type" value="Genomic_DNA"/>
</dbReference>
<dbReference type="PROSITE" id="PS51257">
    <property type="entry name" value="PROKAR_LIPOPROTEIN"/>
    <property type="match status" value="1"/>
</dbReference>
<evidence type="ECO:0000313" key="2">
    <source>
        <dbReference type="Proteomes" id="UP000064967"/>
    </source>
</evidence>
<gene>
    <name evidence="1" type="ORF">AKJ09_06246</name>
</gene>
<organism evidence="1 2">
    <name type="scientific">Labilithrix luteola</name>
    <dbReference type="NCBI Taxonomy" id="1391654"/>
    <lineage>
        <taxon>Bacteria</taxon>
        <taxon>Pseudomonadati</taxon>
        <taxon>Myxococcota</taxon>
        <taxon>Polyangia</taxon>
        <taxon>Polyangiales</taxon>
        <taxon>Labilitrichaceae</taxon>
        <taxon>Labilithrix</taxon>
    </lineage>
</organism>
<dbReference type="KEGG" id="llu:AKJ09_06246"/>
<dbReference type="RefSeq" id="WP_146651017.1">
    <property type="nucleotide sequence ID" value="NZ_CP012333.1"/>
</dbReference>
<name>A0A0K1Q1G8_9BACT</name>